<protein>
    <recommendedName>
        <fullName evidence="3">WYL domain-containing protein</fullName>
    </recommendedName>
</protein>
<evidence type="ECO:0000313" key="1">
    <source>
        <dbReference type="EMBL" id="EWH10111.1"/>
    </source>
</evidence>
<gene>
    <name evidence="1" type="ORF">DS2_09202</name>
</gene>
<dbReference type="EMBL" id="ARZY01000015">
    <property type="protein sequence ID" value="EWH10111.1"/>
    <property type="molecule type" value="Genomic_DNA"/>
</dbReference>
<dbReference type="AlphaFoldDB" id="W7QDW2"/>
<dbReference type="Proteomes" id="UP000019276">
    <property type="component" value="Unassembled WGS sequence"/>
</dbReference>
<reference evidence="1 2" key="1">
    <citation type="journal article" date="2014" name="Genome Announc.">
        <title>Draft Genome Sequence of the Agar-Degrading Bacterium Catenovulum sp. Strain DS-2, Isolated from Intestines of Haliotis diversicolor.</title>
        <authorList>
            <person name="Shan D."/>
            <person name="Li X."/>
            <person name="Gu Z."/>
            <person name="Wei G."/>
            <person name="Gao Z."/>
            <person name="Shao Z."/>
        </authorList>
    </citation>
    <scope>NUCLEOTIDE SEQUENCE [LARGE SCALE GENOMIC DNA]</scope>
    <source>
        <strain evidence="1 2">DS-2</strain>
    </source>
</reference>
<organism evidence="1 2">
    <name type="scientific">Catenovulum agarivorans DS-2</name>
    <dbReference type="NCBI Taxonomy" id="1328313"/>
    <lineage>
        <taxon>Bacteria</taxon>
        <taxon>Pseudomonadati</taxon>
        <taxon>Pseudomonadota</taxon>
        <taxon>Gammaproteobacteria</taxon>
        <taxon>Alteromonadales</taxon>
        <taxon>Alteromonadaceae</taxon>
        <taxon>Catenovulum</taxon>
    </lineage>
</organism>
<evidence type="ECO:0008006" key="3">
    <source>
        <dbReference type="Google" id="ProtNLM"/>
    </source>
</evidence>
<dbReference type="OrthoDB" id="8595817at2"/>
<sequence>MKVELLERVMTMLQFLPRSPQKITTQDLYAKLIAEGETTSVRSIQRDLQHLYNAGNFGIELDQRSKPYGWSYNKTWRANALNSMSARTAIQFLLIKQVLEPQLADHLLEPLSNYFTAAESVLKELSGQQALNKMTGADKNEAKLILALVKKRKIRLSLNRRIFGQIKVNKTYPNAEIWRVDYNHNPAKYFVRLSELSLKVSELKLMDILDVELKSETAQLNSETLTTIKVQAKCSNLTDRISGYLTTNRFNHDIDSTKDETLLSIEFNKLADIWRFVVFAEGEVAITSPNWVCKKMYGKIGRLMKSISSHHSNSQNTA</sequence>
<dbReference type="RefSeq" id="WP_051479762.1">
    <property type="nucleotide sequence ID" value="NZ_ARZY01000015.1"/>
</dbReference>
<evidence type="ECO:0000313" key="2">
    <source>
        <dbReference type="Proteomes" id="UP000019276"/>
    </source>
</evidence>
<proteinExistence type="predicted"/>
<accession>W7QDW2</accession>
<dbReference type="STRING" id="1328313.DS2_09202"/>
<name>W7QDW2_9ALTE</name>
<comment type="caution">
    <text evidence="1">The sequence shown here is derived from an EMBL/GenBank/DDBJ whole genome shotgun (WGS) entry which is preliminary data.</text>
</comment>
<dbReference type="eggNOG" id="COG2378">
    <property type="taxonomic scope" value="Bacteria"/>
</dbReference>
<keyword evidence="2" id="KW-1185">Reference proteome</keyword>